<evidence type="ECO:0000313" key="5">
    <source>
        <dbReference type="EMBL" id="GFE79938.1"/>
    </source>
</evidence>
<keyword evidence="6" id="KW-1185">Reference proteome</keyword>
<dbReference type="PANTHER" id="PTHR28620">
    <property type="entry name" value="CENTROMERE PROTEIN V"/>
    <property type="match status" value="1"/>
</dbReference>
<evidence type="ECO:0000313" key="6">
    <source>
        <dbReference type="Proteomes" id="UP000445000"/>
    </source>
</evidence>
<dbReference type="InterPro" id="IPR052355">
    <property type="entry name" value="CENP-V-like"/>
</dbReference>
<dbReference type="PROSITE" id="PS51891">
    <property type="entry name" value="CENP_V_GFA"/>
    <property type="match status" value="1"/>
</dbReference>
<comment type="similarity">
    <text evidence="1">Belongs to the Gfa family.</text>
</comment>
<reference evidence="6" key="1">
    <citation type="submission" date="2020-01" db="EMBL/GenBank/DDBJ databases">
        <title>'Steroidobacter agaridevorans' sp. nov., agar-degrading bacteria isolated from rhizosphere soils.</title>
        <authorList>
            <person name="Ikenaga M."/>
            <person name="Kataoka M."/>
            <person name="Murouchi A."/>
            <person name="Katsuragi S."/>
            <person name="Sakai M."/>
        </authorList>
    </citation>
    <scope>NUCLEOTIDE SEQUENCE [LARGE SCALE GENOMIC DNA]</scope>
    <source>
        <strain evidence="6">YU21-B</strain>
    </source>
</reference>
<dbReference type="EMBL" id="BLJN01000002">
    <property type="protein sequence ID" value="GFE79938.1"/>
    <property type="molecule type" value="Genomic_DNA"/>
</dbReference>
<dbReference type="Proteomes" id="UP000445000">
    <property type="component" value="Unassembled WGS sequence"/>
</dbReference>
<dbReference type="GO" id="GO:0046872">
    <property type="term" value="F:metal ion binding"/>
    <property type="evidence" value="ECO:0007669"/>
    <property type="project" value="UniProtKB-KW"/>
</dbReference>
<protein>
    <submittedName>
        <fullName evidence="5">Aldehyde-activating protein</fullName>
    </submittedName>
</protein>
<keyword evidence="2" id="KW-0479">Metal-binding</keyword>
<proteinExistence type="inferred from homology"/>
<evidence type="ECO:0000256" key="2">
    <source>
        <dbReference type="ARBA" id="ARBA00022723"/>
    </source>
</evidence>
<dbReference type="Gene3D" id="2.170.150.70">
    <property type="match status" value="1"/>
</dbReference>
<keyword evidence="3" id="KW-0862">Zinc</keyword>
<dbReference type="AlphaFoldDB" id="A0A829YAR5"/>
<name>A0A829YAR5_9GAMM</name>
<dbReference type="InterPro" id="IPR006913">
    <property type="entry name" value="CENP-V/GFA"/>
</dbReference>
<accession>A0A829YAR5</accession>
<gene>
    <name evidence="5" type="ORF">GCM10011487_19380</name>
</gene>
<evidence type="ECO:0000256" key="3">
    <source>
        <dbReference type="ARBA" id="ARBA00022833"/>
    </source>
</evidence>
<dbReference type="GO" id="GO:0016846">
    <property type="term" value="F:carbon-sulfur lyase activity"/>
    <property type="evidence" value="ECO:0007669"/>
    <property type="project" value="InterPro"/>
</dbReference>
<evidence type="ECO:0000256" key="1">
    <source>
        <dbReference type="ARBA" id="ARBA00005495"/>
    </source>
</evidence>
<dbReference type="InterPro" id="IPR011057">
    <property type="entry name" value="Mss4-like_sf"/>
</dbReference>
<comment type="caution">
    <text evidence="5">The sequence shown here is derived from an EMBL/GenBank/DDBJ whole genome shotgun (WGS) entry which is preliminary data.</text>
</comment>
<dbReference type="RefSeq" id="WP_161811689.1">
    <property type="nucleotide sequence ID" value="NZ_BLJN01000002.1"/>
</dbReference>
<feature type="domain" description="CENP-V/GFA" evidence="4">
    <location>
        <begin position="5"/>
        <end position="121"/>
    </location>
</feature>
<sequence>MKQTYSGGCHCGAVRFEADVDLSQGTLKCNCSICSKARAWLAFIGPADFRLLRGADMLSDYQFGPKNIHHLFCRTCGIKSFGRARTPDGEGVAVMVSCLENISPAQLAALPVMYVNGLHDDFQSPPEETRHL</sequence>
<dbReference type="PANTHER" id="PTHR28620:SF1">
    <property type="entry name" value="CENP-V_GFA DOMAIN-CONTAINING PROTEIN"/>
    <property type="match status" value="1"/>
</dbReference>
<dbReference type="SUPFAM" id="SSF51316">
    <property type="entry name" value="Mss4-like"/>
    <property type="match status" value="1"/>
</dbReference>
<evidence type="ECO:0000259" key="4">
    <source>
        <dbReference type="PROSITE" id="PS51891"/>
    </source>
</evidence>
<organism evidence="5 6">
    <name type="scientific">Steroidobacter agaridevorans</name>
    <dbReference type="NCBI Taxonomy" id="2695856"/>
    <lineage>
        <taxon>Bacteria</taxon>
        <taxon>Pseudomonadati</taxon>
        <taxon>Pseudomonadota</taxon>
        <taxon>Gammaproteobacteria</taxon>
        <taxon>Steroidobacterales</taxon>
        <taxon>Steroidobacteraceae</taxon>
        <taxon>Steroidobacter</taxon>
    </lineage>
</organism>
<dbReference type="Pfam" id="PF04828">
    <property type="entry name" value="GFA"/>
    <property type="match status" value="1"/>
</dbReference>